<accession>A0ABN2NI93</accession>
<protein>
    <submittedName>
        <fullName evidence="2">Cytochrome P450</fullName>
    </submittedName>
</protein>
<dbReference type="PRINTS" id="PR00359">
    <property type="entry name" value="BP450"/>
</dbReference>
<dbReference type="SUPFAM" id="SSF48264">
    <property type="entry name" value="Cytochrome P450"/>
    <property type="match status" value="1"/>
</dbReference>
<dbReference type="InterPro" id="IPR036396">
    <property type="entry name" value="Cyt_P450_sf"/>
</dbReference>
<reference evidence="2 3" key="1">
    <citation type="journal article" date="2019" name="Int. J. Syst. Evol. Microbiol.">
        <title>The Global Catalogue of Microorganisms (GCM) 10K type strain sequencing project: providing services to taxonomists for standard genome sequencing and annotation.</title>
        <authorList>
            <consortium name="The Broad Institute Genomics Platform"/>
            <consortium name="The Broad Institute Genome Sequencing Center for Infectious Disease"/>
            <person name="Wu L."/>
            <person name="Ma J."/>
        </authorList>
    </citation>
    <scope>NUCLEOTIDE SEQUENCE [LARGE SCALE GENOMIC DNA]</scope>
    <source>
        <strain evidence="2 3">JCM 14326</strain>
    </source>
</reference>
<dbReference type="PANTHER" id="PTHR46696">
    <property type="entry name" value="P450, PUTATIVE (EUROFUNG)-RELATED"/>
    <property type="match status" value="1"/>
</dbReference>
<evidence type="ECO:0000313" key="2">
    <source>
        <dbReference type="EMBL" id="GAA1867918.1"/>
    </source>
</evidence>
<organism evidence="2 3">
    <name type="scientific">Myceligenerans crystallogenes</name>
    <dbReference type="NCBI Taxonomy" id="316335"/>
    <lineage>
        <taxon>Bacteria</taxon>
        <taxon>Bacillati</taxon>
        <taxon>Actinomycetota</taxon>
        <taxon>Actinomycetes</taxon>
        <taxon>Micrococcales</taxon>
        <taxon>Promicromonosporaceae</taxon>
        <taxon>Myceligenerans</taxon>
    </lineage>
</organism>
<comment type="similarity">
    <text evidence="1">Belongs to the cytochrome P450 family.</text>
</comment>
<dbReference type="Gene3D" id="1.10.630.10">
    <property type="entry name" value="Cytochrome P450"/>
    <property type="match status" value="1"/>
</dbReference>
<dbReference type="InterPro" id="IPR002397">
    <property type="entry name" value="Cyt_P450_B"/>
</dbReference>
<comment type="caution">
    <text evidence="2">The sequence shown here is derived from an EMBL/GenBank/DDBJ whole genome shotgun (WGS) entry which is preliminary data.</text>
</comment>
<dbReference type="EMBL" id="BAAANL010000005">
    <property type="protein sequence ID" value="GAA1867918.1"/>
    <property type="molecule type" value="Genomic_DNA"/>
</dbReference>
<keyword evidence="3" id="KW-1185">Reference proteome</keyword>
<sequence length="427" mass="47990">MPQHVRLTDLTDLTLVTETTAAQDPHATYRALRERWGPVAPVYLEPGAPAWLVLDHNDIVRIARDDQRFSRRSETWNGHERRLLATGSRLHPMIPSVERFSPHHQDGVERARLRAPIDDIFSGLDEAVLGTMLRTTCNQLIDEFAEDGKADIVSQYSAVLPVLAIAQYFGFDFRTGRRVAHLAREVMSPMEINTDVLPEFEGILGEHIGARWAHPTDDIVGQLIQHGAYRSPVEVAHSLITILCAANSPMESWVSSTLLYLLTDTRTPGKVGSGYLGIDQAMDETLWRNSPSANLPPRFATQDMLLGDKYIEQGDAVLLAVSAASHEIARQSEDAWDRAENRSQLAFGNGPHRCPARRLARIVTRNAVDTLLKRLDVRLAIEVEEIDWMPSPWERRPMRLPVRFTPPIKVGMHWTEGLPTHARSLLT</sequence>
<dbReference type="Proteomes" id="UP001501094">
    <property type="component" value="Unassembled WGS sequence"/>
</dbReference>
<dbReference type="PROSITE" id="PS00086">
    <property type="entry name" value="CYTOCHROME_P450"/>
    <property type="match status" value="1"/>
</dbReference>
<evidence type="ECO:0000256" key="1">
    <source>
        <dbReference type="ARBA" id="ARBA00010617"/>
    </source>
</evidence>
<dbReference type="InterPro" id="IPR017972">
    <property type="entry name" value="Cyt_P450_CS"/>
</dbReference>
<proteinExistence type="inferred from homology"/>
<gene>
    <name evidence="2" type="ORF">GCM10009751_27980</name>
</gene>
<evidence type="ECO:0000313" key="3">
    <source>
        <dbReference type="Proteomes" id="UP001501094"/>
    </source>
</evidence>
<dbReference type="PANTHER" id="PTHR46696:SF1">
    <property type="entry name" value="CYTOCHROME P450 YJIB-RELATED"/>
    <property type="match status" value="1"/>
</dbReference>
<name>A0ABN2NI93_9MICO</name>